<protein>
    <submittedName>
        <fullName evidence="1">Uncharacterized protein</fullName>
    </submittedName>
</protein>
<accession>A0A433SK29</accession>
<name>A0A433SK29_ELYCH</name>
<proteinExistence type="predicted"/>
<dbReference type="AlphaFoldDB" id="A0A433SK29"/>
<dbReference type="EMBL" id="RQTK01001673">
    <property type="protein sequence ID" value="RUS69462.1"/>
    <property type="molecule type" value="Genomic_DNA"/>
</dbReference>
<keyword evidence="2" id="KW-1185">Reference proteome</keyword>
<organism evidence="1 2">
    <name type="scientific">Elysia chlorotica</name>
    <name type="common">Eastern emerald elysia</name>
    <name type="synonym">Sea slug</name>
    <dbReference type="NCBI Taxonomy" id="188477"/>
    <lineage>
        <taxon>Eukaryota</taxon>
        <taxon>Metazoa</taxon>
        <taxon>Spiralia</taxon>
        <taxon>Lophotrochozoa</taxon>
        <taxon>Mollusca</taxon>
        <taxon>Gastropoda</taxon>
        <taxon>Heterobranchia</taxon>
        <taxon>Euthyneura</taxon>
        <taxon>Panpulmonata</taxon>
        <taxon>Sacoglossa</taxon>
        <taxon>Placobranchoidea</taxon>
        <taxon>Plakobranchidae</taxon>
        <taxon>Elysia</taxon>
    </lineage>
</organism>
<reference evidence="1 2" key="1">
    <citation type="submission" date="2019-01" db="EMBL/GenBank/DDBJ databases">
        <title>A draft genome assembly of the solar-powered sea slug Elysia chlorotica.</title>
        <authorList>
            <person name="Cai H."/>
            <person name="Li Q."/>
            <person name="Fang X."/>
            <person name="Li J."/>
            <person name="Curtis N.E."/>
            <person name="Altenburger A."/>
            <person name="Shibata T."/>
            <person name="Feng M."/>
            <person name="Maeda T."/>
            <person name="Schwartz J.A."/>
            <person name="Shigenobu S."/>
            <person name="Lundholm N."/>
            <person name="Nishiyama T."/>
            <person name="Yang H."/>
            <person name="Hasebe M."/>
            <person name="Li S."/>
            <person name="Pierce S.K."/>
            <person name="Wang J."/>
        </authorList>
    </citation>
    <scope>NUCLEOTIDE SEQUENCE [LARGE SCALE GENOMIC DNA]</scope>
    <source>
        <strain evidence="1">EC2010</strain>
        <tissue evidence="1">Whole organism of an adult</tissue>
    </source>
</reference>
<evidence type="ECO:0000313" key="1">
    <source>
        <dbReference type="EMBL" id="RUS69462.1"/>
    </source>
</evidence>
<evidence type="ECO:0000313" key="2">
    <source>
        <dbReference type="Proteomes" id="UP000271974"/>
    </source>
</evidence>
<sequence length="130" mass="13992">AGGGTSRGQKAESKNYYIVGLIIYVGGFKGWGRHFKSVSNSLPGILVGILMFALPSSMSCIRPCSGETQPEKLDVSSEKKENAVDAVADAAGDEGLRAGVWVQSVQWSLRRVLLWVVKRLVRAKDSAPEV</sequence>
<feature type="non-terminal residue" evidence="1">
    <location>
        <position position="1"/>
    </location>
</feature>
<feature type="non-terminal residue" evidence="1">
    <location>
        <position position="130"/>
    </location>
</feature>
<dbReference type="Proteomes" id="UP000271974">
    <property type="component" value="Unassembled WGS sequence"/>
</dbReference>
<gene>
    <name evidence="1" type="ORF">EGW08_022776</name>
</gene>
<comment type="caution">
    <text evidence="1">The sequence shown here is derived from an EMBL/GenBank/DDBJ whole genome shotgun (WGS) entry which is preliminary data.</text>
</comment>